<feature type="compositionally biased region" description="Basic and acidic residues" evidence="1">
    <location>
        <begin position="272"/>
        <end position="285"/>
    </location>
</feature>
<organism evidence="2 3">
    <name type="scientific">Marchantia polymorpha</name>
    <name type="common">Common liverwort</name>
    <name type="synonym">Marchantia aquatica</name>
    <dbReference type="NCBI Taxonomy" id="3197"/>
    <lineage>
        <taxon>Eukaryota</taxon>
        <taxon>Viridiplantae</taxon>
        <taxon>Streptophyta</taxon>
        <taxon>Embryophyta</taxon>
        <taxon>Marchantiophyta</taxon>
        <taxon>Marchantiopsida</taxon>
        <taxon>Marchantiidae</taxon>
        <taxon>Marchantiales</taxon>
        <taxon>Marchantiaceae</taxon>
        <taxon>Marchantia</taxon>
    </lineage>
</organism>
<feature type="compositionally biased region" description="Basic residues" evidence="1">
    <location>
        <begin position="326"/>
        <end position="336"/>
    </location>
</feature>
<proteinExistence type="predicted"/>
<keyword evidence="3" id="KW-1185">Reference proteome</keyword>
<reference evidence="3" key="1">
    <citation type="journal article" date="2017" name="Cell">
        <title>Insights into land plant evolution garnered from the Marchantia polymorpha genome.</title>
        <authorList>
            <person name="Bowman J.L."/>
            <person name="Kohchi T."/>
            <person name="Yamato K.T."/>
            <person name="Jenkins J."/>
            <person name="Shu S."/>
            <person name="Ishizaki K."/>
            <person name="Yamaoka S."/>
            <person name="Nishihama R."/>
            <person name="Nakamura Y."/>
            <person name="Berger F."/>
            <person name="Adam C."/>
            <person name="Aki S.S."/>
            <person name="Althoff F."/>
            <person name="Araki T."/>
            <person name="Arteaga-Vazquez M.A."/>
            <person name="Balasubrmanian S."/>
            <person name="Barry K."/>
            <person name="Bauer D."/>
            <person name="Boehm C.R."/>
            <person name="Briginshaw L."/>
            <person name="Caballero-Perez J."/>
            <person name="Catarino B."/>
            <person name="Chen F."/>
            <person name="Chiyoda S."/>
            <person name="Chovatia M."/>
            <person name="Davies K.M."/>
            <person name="Delmans M."/>
            <person name="Demura T."/>
            <person name="Dierschke T."/>
            <person name="Dolan L."/>
            <person name="Dorantes-Acosta A.E."/>
            <person name="Eklund D.M."/>
            <person name="Florent S.N."/>
            <person name="Flores-Sandoval E."/>
            <person name="Fujiyama A."/>
            <person name="Fukuzawa H."/>
            <person name="Galik B."/>
            <person name="Grimanelli D."/>
            <person name="Grimwood J."/>
            <person name="Grossniklaus U."/>
            <person name="Hamada T."/>
            <person name="Haseloff J."/>
            <person name="Hetherington A.J."/>
            <person name="Higo A."/>
            <person name="Hirakawa Y."/>
            <person name="Hundley H.N."/>
            <person name="Ikeda Y."/>
            <person name="Inoue K."/>
            <person name="Inoue S.I."/>
            <person name="Ishida S."/>
            <person name="Jia Q."/>
            <person name="Kakita M."/>
            <person name="Kanazawa T."/>
            <person name="Kawai Y."/>
            <person name="Kawashima T."/>
            <person name="Kennedy M."/>
            <person name="Kinose K."/>
            <person name="Kinoshita T."/>
            <person name="Kohara Y."/>
            <person name="Koide E."/>
            <person name="Komatsu K."/>
            <person name="Kopischke S."/>
            <person name="Kubo M."/>
            <person name="Kyozuka J."/>
            <person name="Lagercrantz U."/>
            <person name="Lin S.S."/>
            <person name="Lindquist E."/>
            <person name="Lipzen A.M."/>
            <person name="Lu C.W."/>
            <person name="De Luna E."/>
            <person name="Martienssen R.A."/>
            <person name="Minamino N."/>
            <person name="Mizutani M."/>
            <person name="Mizutani M."/>
            <person name="Mochizuki N."/>
            <person name="Monte I."/>
            <person name="Mosher R."/>
            <person name="Nagasaki H."/>
            <person name="Nakagami H."/>
            <person name="Naramoto S."/>
            <person name="Nishitani K."/>
            <person name="Ohtani M."/>
            <person name="Okamoto T."/>
            <person name="Okumura M."/>
            <person name="Phillips J."/>
            <person name="Pollak B."/>
            <person name="Reinders A."/>
            <person name="Rovekamp M."/>
            <person name="Sano R."/>
            <person name="Sawa S."/>
            <person name="Schmid M.W."/>
            <person name="Shirakawa M."/>
            <person name="Solano R."/>
            <person name="Spunde A."/>
            <person name="Suetsugu N."/>
            <person name="Sugano S."/>
            <person name="Sugiyama A."/>
            <person name="Sun R."/>
            <person name="Suzuki Y."/>
            <person name="Takenaka M."/>
            <person name="Takezawa D."/>
            <person name="Tomogane H."/>
            <person name="Tsuzuki M."/>
            <person name="Ueda T."/>
            <person name="Umeda M."/>
            <person name="Ward J.M."/>
            <person name="Watanabe Y."/>
            <person name="Yazaki K."/>
            <person name="Yokoyama R."/>
            <person name="Yoshitake Y."/>
            <person name="Yotsui I."/>
            <person name="Zachgo S."/>
            <person name="Schmutz J."/>
        </authorList>
    </citation>
    <scope>NUCLEOTIDE SEQUENCE [LARGE SCALE GENOMIC DNA]</scope>
    <source>
        <strain evidence="3">Tak-1</strain>
    </source>
</reference>
<dbReference type="OMA" id="VEECCCA"/>
<accession>A0A2R6XNT9</accession>
<dbReference type="AlphaFoldDB" id="A0A2R6XNT9"/>
<dbReference type="OrthoDB" id="1911878at2759"/>
<sequence>MAQSASSCASSHSRPSFSASSSDSNPASPRTPSICKEGRLDSAVEECCCATSPPLSPFAAPVEKERSSREHDAALSLIERLDDGWFWDNVVSCRWGQAASSLPAIAEGSGSAAAAAARDRLAGDSASAHGIRPPDAAGHSASQRDVLKAPFRSIEMVQPFVTSRSFSGARDARDHQGLPRSRLRPLTRRTGSMDEKQWKDISFSDSEQKHFTRAPQDYSIPLVGDKRIEPSNLGLGQVRRRRNTMLDVVVPSRRFSDGDETADEVSAPLANVREEGESAPEDKSSNKNQVPPKLVLPGKLGGIITGRDLRNDQTDSNTKWTPPQRRGGKRGRRKSSKSLTEIEYDEMRGCMDLGFSINKDDLTPRVVNVFPGVKDAYKGGDDPFLNSPRDRANSPKGWHRRPESPLLKWQLPTPNGNKVDMKAQLKFWAHAVASTVAAEC</sequence>
<dbReference type="PANTHER" id="PTHR33785:SF2">
    <property type="entry name" value="DUF1685 DOMAIN-CONTAINING PROTEIN"/>
    <property type="match status" value="1"/>
</dbReference>
<evidence type="ECO:0000313" key="3">
    <source>
        <dbReference type="Proteomes" id="UP000244005"/>
    </source>
</evidence>
<dbReference type="Proteomes" id="UP000244005">
    <property type="component" value="Unassembled WGS sequence"/>
</dbReference>
<dbReference type="PANTHER" id="PTHR33785">
    <property type="entry name" value="OS06G0550800 PROTEIN"/>
    <property type="match status" value="1"/>
</dbReference>
<dbReference type="Pfam" id="PF07939">
    <property type="entry name" value="DUF1685"/>
    <property type="match status" value="1"/>
</dbReference>
<dbReference type="InterPro" id="IPR012881">
    <property type="entry name" value="DUF1685"/>
</dbReference>
<evidence type="ECO:0000313" key="2">
    <source>
        <dbReference type="EMBL" id="PTQ47772.1"/>
    </source>
</evidence>
<dbReference type="Gramene" id="Mp3g01760.1">
    <property type="protein sequence ID" value="Mp3g01760.1.cds"/>
    <property type="gene ID" value="Mp3g01760"/>
</dbReference>
<feature type="region of interest" description="Disordered" evidence="1">
    <location>
        <begin position="1"/>
        <end position="36"/>
    </location>
</feature>
<evidence type="ECO:0000256" key="1">
    <source>
        <dbReference type="SAM" id="MobiDB-lite"/>
    </source>
</evidence>
<feature type="region of interest" description="Disordered" evidence="1">
    <location>
        <begin position="381"/>
        <end position="402"/>
    </location>
</feature>
<name>A0A2R6XNT9_MARPO</name>
<dbReference type="EMBL" id="KZ772679">
    <property type="protein sequence ID" value="PTQ47772.1"/>
    <property type="molecule type" value="Genomic_DNA"/>
</dbReference>
<feature type="region of interest" description="Disordered" evidence="1">
    <location>
        <begin position="124"/>
        <end position="143"/>
    </location>
</feature>
<gene>
    <name evidence="2" type="ORF">MARPO_0007s0168</name>
</gene>
<feature type="region of interest" description="Disordered" evidence="1">
    <location>
        <begin position="165"/>
        <end position="193"/>
    </location>
</feature>
<feature type="region of interest" description="Disordered" evidence="1">
    <location>
        <begin position="256"/>
        <end position="340"/>
    </location>
</feature>
<protein>
    <submittedName>
        <fullName evidence="2">Uncharacterized protein</fullName>
    </submittedName>
</protein>
<feature type="compositionally biased region" description="Low complexity" evidence="1">
    <location>
        <begin position="1"/>
        <end position="28"/>
    </location>
</feature>